<evidence type="ECO:0000313" key="2">
    <source>
        <dbReference type="Proteomes" id="UP000198850"/>
    </source>
</evidence>
<evidence type="ECO:0000313" key="1">
    <source>
        <dbReference type="EMBL" id="SEA16623.1"/>
    </source>
</evidence>
<gene>
    <name evidence="1" type="ORF">SAMN05443550_102173</name>
</gene>
<dbReference type="Proteomes" id="UP000198850">
    <property type="component" value="Unassembled WGS sequence"/>
</dbReference>
<reference evidence="1 2" key="1">
    <citation type="submission" date="2016-10" db="EMBL/GenBank/DDBJ databases">
        <authorList>
            <person name="de Groot N.N."/>
        </authorList>
    </citation>
    <scope>NUCLEOTIDE SEQUENCE [LARGE SCALE GENOMIC DNA]</scope>
    <source>
        <strain evidence="1 2">DSM 19033</strain>
    </source>
</reference>
<name>A0A1H3YYG1_9SPHI</name>
<dbReference type="OrthoDB" id="797407at2"/>
<dbReference type="RefSeq" id="WP_090555340.1">
    <property type="nucleotide sequence ID" value="NZ_FNRA01000002.1"/>
</dbReference>
<dbReference type="AlphaFoldDB" id="A0A1H3YYG1"/>
<proteinExistence type="predicted"/>
<protein>
    <submittedName>
        <fullName evidence="1">Uncharacterized protein</fullName>
    </submittedName>
</protein>
<sequence>MAEQLTTSAEALRLFFTDDIYLVKNEEATAFSTAAKQESERMTVPESAQKSVLPAPEPLAAPAAVFKYLGKNQKNILILVNDGEHDVSSESGRELLRNLVKAMQLTANDFALLNYFDYQQSKFEDLIKFFSSRLVLGFGVSPVQLGLNEQPQHAIGRHGDIQLVFSGRLDLLTADQEGKKKLWGSLKQLTF</sequence>
<accession>A0A1H3YYG1</accession>
<organism evidence="1 2">
    <name type="scientific">Pedobacter hartonius</name>
    <dbReference type="NCBI Taxonomy" id="425514"/>
    <lineage>
        <taxon>Bacteria</taxon>
        <taxon>Pseudomonadati</taxon>
        <taxon>Bacteroidota</taxon>
        <taxon>Sphingobacteriia</taxon>
        <taxon>Sphingobacteriales</taxon>
        <taxon>Sphingobacteriaceae</taxon>
        <taxon>Pedobacter</taxon>
    </lineage>
</organism>
<dbReference type="STRING" id="425514.SAMN05443550_102173"/>
<keyword evidence="2" id="KW-1185">Reference proteome</keyword>
<dbReference type="EMBL" id="FNRA01000002">
    <property type="protein sequence ID" value="SEA16623.1"/>
    <property type="molecule type" value="Genomic_DNA"/>
</dbReference>